<dbReference type="EMBL" id="LAZR01050185">
    <property type="protein sequence ID" value="KKK87925.1"/>
    <property type="molecule type" value="Genomic_DNA"/>
</dbReference>
<reference evidence="1" key="1">
    <citation type="journal article" date="2015" name="Nature">
        <title>Complex archaea that bridge the gap between prokaryotes and eukaryotes.</title>
        <authorList>
            <person name="Spang A."/>
            <person name="Saw J.H."/>
            <person name="Jorgensen S.L."/>
            <person name="Zaremba-Niedzwiedzka K."/>
            <person name="Martijn J."/>
            <person name="Lind A.E."/>
            <person name="van Eijk R."/>
            <person name="Schleper C."/>
            <person name="Guy L."/>
            <person name="Ettema T.J."/>
        </authorList>
    </citation>
    <scope>NUCLEOTIDE SEQUENCE</scope>
</reference>
<sequence>MSDLQQRQVKGTKPKVKRWSVAELMQLVDDF</sequence>
<name>A0A0F8ZPL7_9ZZZZ</name>
<proteinExistence type="predicted"/>
<comment type="caution">
    <text evidence="1">The sequence shown here is derived from an EMBL/GenBank/DDBJ whole genome shotgun (WGS) entry which is preliminary data.</text>
</comment>
<accession>A0A0F8ZPL7</accession>
<organism evidence="1">
    <name type="scientific">marine sediment metagenome</name>
    <dbReference type="NCBI Taxonomy" id="412755"/>
    <lineage>
        <taxon>unclassified sequences</taxon>
        <taxon>metagenomes</taxon>
        <taxon>ecological metagenomes</taxon>
    </lineage>
</organism>
<dbReference type="AlphaFoldDB" id="A0A0F8ZPL7"/>
<protein>
    <submittedName>
        <fullName evidence="1">Uncharacterized protein</fullName>
    </submittedName>
</protein>
<feature type="non-terminal residue" evidence="1">
    <location>
        <position position="31"/>
    </location>
</feature>
<gene>
    <name evidence="1" type="ORF">LCGC14_2748330</name>
</gene>
<evidence type="ECO:0000313" key="1">
    <source>
        <dbReference type="EMBL" id="KKK87925.1"/>
    </source>
</evidence>